<dbReference type="EMBL" id="KZ451943">
    <property type="protein sequence ID" value="PKA59862.1"/>
    <property type="molecule type" value="Genomic_DNA"/>
</dbReference>
<dbReference type="GO" id="GO:0005840">
    <property type="term" value="C:ribosome"/>
    <property type="evidence" value="ECO:0007669"/>
    <property type="project" value="UniProtKB-KW"/>
</dbReference>
<keyword evidence="1" id="KW-0687">Ribonucleoprotein</keyword>
<accession>A0A2I0AWE1</accession>
<evidence type="ECO:0000313" key="1">
    <source>
        <dbReference type="EMBL" id="PKA59862.1"/>
    </source>
</evidence>
<sequence>MLSSGFEGISHIQIQKRIDLIQVTIYIGFPNFLRQNCLKRPQNWKRPPFQREDGLFTFHLMVRGELKAK</sequence>
<dbReference type="OrthoDB" id="599002at2759"/>
<organism evidence="1 2">
    <name type="scientific">Apostasia shenzhenica</name>
    <dbReference type="NCBI Taxonomy" id="1088818"/>
    <lineage>
        <taxon>Eukaryota</taxon>
        <taxon>Viridiplantae</taxon>
        <taxon>Streptophyta</taxon>
        <taxon>Embryophyta</taxon>
        <taxon>Tracheophyta</taxon>
        <taxon>Spermatophyta</taxon>
        <taxon>Magnoliopsida</taxon>
        <taxon>Liliopsida</taxon>
        <taxon>Asparagales</taxon>
        <taxon>Orchidaceae</taxon>
        <taxon>Apostasioideae</taxon>
        <taxon>Apostasia</taxon>
    </lineage>
</organism>
<proteinExistence type="predicted"/>
<keyword evidence="1" id="KW-0689">Ribosomal protein</keyword>
<protein>
    <submittedName>
        <fullName evidence="1">30S ribosomal protein S3, chloroplastic</fullName>
    </submittedName>
</protein>
<evidence type="ECO:0000313" key="2">
    <source>
        <dbReference type="Proteomes" id="UP000236161"/>
    </source>
</evidence>
<keyword evidence="2" id="KW-1185">Reference proteome</keyword>
<reference evidence="1 2" key="1">
    <citation type="journal article" date="2017" name="Nature">
        <title>The Apostasia genome and the evolution of orchids.</title>
        <authorList>
            <person name="Zhang G.Q."/>
            <person name="Liu K.W."/>
            <person name="Li Z."/>
            <person name="Lohaus R."/>
            <person name="Hsiao Y.Y."/>
            <person name="Niu S.C."/>
            <person name="Wang J.Y."/>
            <person name="Lin Y.C."/>
            <person name="Xu Q."/>
            <person name="Chen L.J."/>
            <person name="Yoshida K."/>
            <person name="Fujiwara S."/>
            <person name="Wang Z.W."/>
            <person name="Zhang Y.Q."/>
            <person name="Mitsuda N."/>
            <person name="Wang M."/>
            <person name="Liu G.H."/>
            <person name="Pecoraro L."/>
            <person name="Huang H.X."/>
            <person name="Xiao X.J."/>
            <person name="Lin M."/>
            <person name="Wu X.Y."/>
            <person name="Wu W.L."/>
            <person name="Chen Y.Y."/>
            <person name="Chang S.B."/>
            <person name="Sakamoto S."/>
            <person name="Ohme-Takagi M."/>
            <person name="Yagi M."/>
            <person name="Zeng S.J."/>
            <person name="Shen C.Y."/>
            <person name="Yeh C.M."/>
            <person name="Luo Y.B."/>
            <person name="Tsai W.C."/>
            <person name="Van de Peer Y."/>
            <person name="Liu Z.J."/>
        </authorList>
    </citation>
    <scope>NUCLEOTIDE SEQUENCE [LARGE SCALE GENOMIC DNA]</scope>
    <source>
        <strain evidence="2">cv. Shenzhen</strain>
        <tissue evidence="1">Stem</tissue>
    </source>
</reference>
<dbReference type="AlphaFoldDB" id="A0A2I0AWE1"/>
<name>A0A2I0AWE1_9ASPA</name>
<dbReference type="Proteomes" id="UP000236161">
    <property type="component" value="Unassembled WGS sequence"/>
</dbReference>
<gene>
    <name evidence="1" type="primary">rps3</name>
    <name evidence="1" type="ORF">AXF42_Ash015920</name>
</gene>